<feature type="transmembrane region" description="Helical" evidence="2">
    <location>
        <begin position="231"/>
        <end position="250"/>
    </location>
</feature>
<keyword evidence="2" id="KW-1133">Transmembrane helix</keyword>
<dbReference type="EMBL" id="LBSM01000007">
    <property type="protein sequence ID" value="KKQ18221.1"/>
    <property type="molecule type" value="Genomic_DNA"/>
</dbReference>
<evidence type="ECO:0000259" key="4">
    <source>
        <dbReference type="Pfam" id="PF20990"/>
    </source>
</evidence>
<organism evidence="5 6">
    <name type="scientific">Berkelbacteria bacterium GW2011_GWA1_36_9</name>
    <dbReference type="NCBI Taxonomy" id="1618331"/>
    <lineage>
        <taxon>Bacteria</taxon>
        <taxon>Candidatus Berkelbacteria</taxon>
    </lineage>
</organism>
<evidence type="ECO:0000313" key="6">
    <source>
        <dbReference type="Proteomes" id="UP000034508"/>
    </source>
</evidence>
<dbReference type="InterPro" id="IPR018702">
    <property type="entry name" value="DUF2207"/>
</dbReference>
<sequence length="545" mass="62439">MKKILFILIGILLFIPITVSAQETERILSFSEKITVNADSTINVSEEIRYFFPSEKHGIYRDIPYRYLDKERKKYFQTDISDIKVTNETGNPYQFTSTEKNNNLRLQVGDPNKTISGEHIYKISYKVSGVLNYFSDHDELYWNVTGDSWTVPIDKITAEITLPQNVLTEKIQATCYTGETGSTSSNCNQDISKNQITFQSSQSPLTIVVGWNKGAVTPIERRYEAQWRHESFWFLLLPLFVLIFLIIQYFRLGRDPFGRGTIAPEFEPPENLKPAEMSSLINEKVSNKDMSATIIDFAVRGLIKIKEKDKKYTLIKLKEFETTAKDYEKEIFIKLFSENKEVEVDSLYKNFTDLKKVKNKLYQDLISRKYFSVSPDKIRSHYLLVGFLIMFLGFAFFWLSVILVFALAMSGFIVIIFARFMPRKTKEAVIVKEKSLGFKEFLFRAERYRVKWQEKEGIFEKYLPYAMIFGIAEIWAKNFKDIYKNPPDWYEGNFTTFNAVIFANSLNSFSTTATQSFSPPAASGSSGFGGGSSGGGFGGGGGGSW</sequence>
<dbReference type="Pfam" id="PF20990">
    <property type="entry name" value="DUF2207_C"/>
    <property type="match status" value="1"/>
</dbReference>
<dbReference type="Proteomes" id="UP000034508">
    <property type="component" value="Unassembled WGS sequence"/>
</dbReference>
<evidence type="ECO:0000256" key="2">
    <source>
        <dbReference type="SAM" id="Phobius"/>
    </source>
</evidence>
<evidence type="ECO:0000256" key="1">
    <source>
        <dbReference type="SAM" id="MobiDB-lite"/>
    </source>
</evidence>
<evidence type="ECO:0000259" key="3">
    <source>
        <dbReference type="Pfam" id="PF09972"/>
    </source>
</evidence>
<keyword evidence="2" id="KW-0472">Membrane</keyword>
<reference evidence="5 6" key="1">
    <citation type="journal article" date="2015" name="Nature">
        <title>rRNA introns, odd ribosomes, and small enigmatic genomes across a large radiation of phyla.</title>
        <authorList>
            <person name="Brown C.T."/>
            <person name="Hug L.A."/>
            <person name="Thomas B.C."/>
            <person name="Sharon I."/>
            <person name="Castelle C.J."/>
            <person name="Singh A."/>
            <person name="Wilkins M.J."/>
            <person name="Williams K.H."/>
            <person name="Banfield J.F."/>
        </authorList>
    </citation>
    <scope>NUCLEOTIDE SEQUENCE [LARGE SCALE GENOMIC DNA]</scope>
</reference>
<protein>
    <recommendedName>
        <fullName evidence="7">DUF2207 domain-containing protein</fullName>
    </recommendedName>
</protein>
<dbReference type="Pfam" id="PF09972">
    <property type="entry name" value="DUF2207"/>
    <property type="match status" value="1"/>
</dbReference>
<proteinExistence type="predicted"/>
<dbReference type="AlphaFoldDB" id="A0A0G0IQE7"/>
<feature type="domain" description="DUF2207" evidence="3">
    <location>
        <begin position="26"/>
        <end position="204"/>
    </location>
</feature>
<evidence type="ECO:0000313" key="5">
    <source>
        <dbReference type="EMBL" id="KKQ18221.1"/>
    </source>
</evidence>
<feature type="transmembrane region" description="Helical" evidence="2">
    <location>
        <begin position="405"/>
        <end position="422"/>
    </location>
</feature>
<feature type="domain" description="Predicted membrane protein YciQ-like C-terminal" evidence="4">
    <location>
        <begin position="264"/>
        <end position="479"/>
    </location>
</feature>
<evidence type="ECO:0008006" key="7">
    <source>
        <dbReference type="Google" id="ProtNLM"/>
    </source>
</evidence>
<dbReference type="InterPro" id="IPR048389">
    <property type="entry name" value="YciQ-like_C"/>
</dbReference>
<keyword evidence="2" id="KW-0812">Transmembrane</keyword>
<accession>A0A0G0IQE7</accession>
<feature type="region of interest" description="Disordered" evidence="1">
    <location>
        <begin position="524"/>
        <end position="545"/>
    </location>
</feature>
<gene>
    <name evidence="5" type="ORF">US31_C0007G0027</name>
</gene>
<comment type="caution">
    <text evidence="5">The sequence shown here is derived from an EMBL/GenBank/DDBJ whole genome shotgun (WGS) entry which is preliminary data.</text>
</comment>
<name>A0A0G0IQE7_9BACT</name>
<feature type="compositionally biased region" description="Gly residues" evidence="1">
    <location>
        <begin position="526"/>
        <end position="545"/>
    </location>
</feature>